<accession>A0A0F9X2P8</accession>
<evidence type="ECO:0000313" key="1">
    <source>
        <dbReference type="EMBL" id="KKN85743.1"/>
    </source>
</evidence>
<gene>
    <name evidence="1" type="ORF">LCGC14_0275480</name>
</gene>
<protein>
    <recommendedName>
        <fullName evidence="2">Homeodomain phBC6A51-type domain-containing protein</fullName>
    </recommendedName>
</protein>
<reference evidence="1" key="1">
    <citation type="journal article" date="2015" name="Nature">
        <title>Complex archaea that bridge the gap between prokaryotes and eukaryotes.</title>
        <authorList>
            <person name="Spang A."/>
            <person name="Saw J.H."/>
            <person name="Jorgensen S.L."/>
            <person name="Zaremba-Niedzwiedzka K."/>
            <person name="Martijn J."/>
            <person name="Lind A.E."/>
            <person name="van Eijk R."/>
            <person name="Schleper C."/>
            <person name="Guy L."/>
            <person name="Ettema T.J."/>
        </authorList>
    </citation>
    <scope>NUCLEOTIDE SEQUENCE</scope>
</reference>
<evidence type="ECO:0008006" key="2">
    <source>
        <dbReference type="Google" id="ProtNLM"/>
    </source>
</evidence>
<dbReference type="AlphaFoldDB" id="A0A0F9X2P8"/>
<comment type="caution">
    <text evidence="1">The sequence shown here is derived from an EMBL/GenBank/DDBJ whole genome shotgun (WGS) entry which is preliminary data.</text>
</comment>
<dbReference type="Gene3D" id="1.10.10.60">
    <property type="entry name" value="Homeodomain-like"/>
    <property type="match status" value="1"/>
</dbReference>
<proteinExistence type="predicted"/>
<name>A0A0F9X2P8_9ZZZZ</name>
<dbReference type="EMBL" id="LAZR01000155">
    <property type="protein sequence ID" value="KKN85743.1"/>
    <property type="molecule type" value="Genomic_DNA"/>
</dbReference>
<sequence length="154" mass="17099">MQWSERQIKYQLWSGLPKGLRPDGMKTTAQFASAIKVSPETLYVWENTLGWWDEVYQRAKSIIGRALSDVMSALVIKAKAGNVPAAKLCLSMLDLHNDKLTVEQDLLADQLIIVLNTTVDSKPAELPAPITIDMPSKRVDQDASSMLQITTQEG</sequence>
<organism evidence="1">
    <name type="scientific">marine sediment metagenome</name>
    <dbReference type="NCBI Taxonomy" id="412755"/>
    <lineage>
        <taxon>unclassified sequences</taxon>
        <taxon>metagenomes</taxon>
        <taxon>ecological metagenomes</taxon>
    </lineage>
</organism>